<proteinExistence type="predicted"/>
<name>A0ABR6KTQ3_9BACT</name>
<evidence type="ECO:0000313" key="3">
    <source>
        <dbReference type="Proteomes" id="UP000533637"/>
    </source>
</evidence>
<dbReference type="RefSeq" id="WP_122354182.1">
    <property type="nucleotide sequence ID" value="NZ_BMPB01000016.1"/>
</dbReference>
<protein>
    <recommendedName>
        <fullName evidence="4">Molecular chaperone DnaJ</fullName>
    </recommendedName>
</protein>
<comment type="caution">
    <text evidence="2">The sequence shown here is derived from an EMBL/GenBank/DDBJ whole genome shotgun (WGS) entry which is preliminary data.</text>
</comment>
<evidence type="ECO:0000256" key="1">
    <source>
        <dbReference type="SAM" id="MobiDB-lite"/>
    </source>
</evidence>
<gene>
    <name evidence="2" type="ORF">GGQ57_004718</name>
</gene>
<sequence>METDFLTVQQSEDLQKLSGNPSPLSEEELKDFYLKLARLINPSACSPHRNEFEVLNILRKELKRNLGILCKYTQHAWDEGMLEIQTACGICSVQDSIPKKERLEMNVSLGKHLQFLAQMASASSVIRKMHAEYTRHYINVEYLLKQFSKEKEDSNK</sequence>
<accession>A0ABR6KTQ3</accession>
<evidence type="ECO:0008006" key="4">
    <source>
        <dbReference type="Google" id="ProtNLM"/>
    </source>
</evidence>
<evidence type="ECO:0000313" key="2">
    <source>
        <dbReference type="EMBL" id="MBB4624773.1"/>
    </source>
</evidence>
<dbReference type="Proteomes" id="UP000533637">
    <property type="component" value="Unassembled WGS sequence"/>
</dbReference>
<feature type="region of interest" description="Disordered" evidence="1">
    <location>
        <begin position="1"/>
        <end position="23"/>
    </location>
</feature>
<reference evidence="2 3" key="1">
    <citation type="submission" date="2020-08" db="EMBL/GenBank/DDBJ databases">
        <title>Genomic Encyclopedia of Type Strains, Phase IV (KMG-IV): sequencing the most valuable type-strain genomes for metagenomic binning, comparative biology and taxonomic classification.</title>
        <authorList>
            <person name="Goeker M."/>
        </authorList>
    </citation>
    <scope>NUCLEOTIDE SEQUENCE [LARGE SCALE GENOMIC DNA]</scope>
    <source>
        <strain evidence="2 3">DSM 102983</strain>
    </source>
</reference>
<keyword evidence="3" id="KW-1185">Reference proteome</keyword>
<dbReference type="EMBL" id="JACHOC010000012">
    <property type="protein sequence ID" value="MBB4624773.1"/>
    <property type="molecule type" value="Genomic_DNA"/>
</dbReference>
<organism evidence="2 3">
    <name type="scientific">Parabacteroides faecis</name>
    <dbReference type="NCBI Taxonomy" id="1217282"/>
    <lineage>
        <taxon>Bacteria</taxon>
        <taxon>Pseudomonadati</taxon>
        <taxon>Bacteroidota</taxon>
        <taxon>Bacteroidia</taxon>
        <taxon>Bacteroidales</taxon>
        <taxon>Tannerellaceae</taxon>
        <taxon>Parabacteroides</taxon>
    </lineage>
</organism>